<evidence type="ECO:0000313" key="5">
    <source>
        <dbReference type="EMBL" id="RXZ42484.1"/>
    </source>
</evidence>
<dbReference type="InterPro" id="IPR027417">
    <property type="entry name" value="P-loop_NTPase"/>
</dbReference>
<dbReference type="PANTHER" id="PTHR43642">
    <property type="entry name" value="HYBRID SIGNAL TRANSDUCTION HISTIDINE KINASE G"/>
    <property type="match status" value="1"/>
</dbReference>
<feature type="chain" id="PRO_5046327859" evidence="3">
    <location>
        <begin position="21"/>
        <end position="1634"/>
    </location>
</feature>
<dbReference type="NCBIfam" id="TIGR00254">
    <property type="entry name" value="GGDEF"/>
    <property type="match status" value="1"/>
</dbReference>
<dbReference type="SUPFAM" id="SSF55781">
    <property type="entry name" value="GAF domain-like"/>
    <property type="match status" value="1"/>
</dbReference>
<evidence type="ECO:0000313" key="6">
    <source>
        <dbReference type="Proteomes" id="UP000290682"/>
    </source>
</evidence>
<gene>
    <name evidence="5" type="ORF">EBB06_11280</name>
</gene>
<name>A0ABY0F9Z3_9NEIS</name>
<keyword evidence="2" id="KW-0175">Coiled coil</keyword>
<dbReference type="Pfam" id="PF13191">
    <property type="entry name" value="AAA_16"/>
    <property type="match status" value="1"/>
</dbReference>
<dbReference type="InterPro" id="IPR029787">
    <property type="entry name" value="Nucleotide_cyclase"/>
</dbReference>
<keyword evidence="6" id="KW-1185">Reference proteome</keyword>
<feature type="signal peptide" evidence="3">
    <location>
        <begin position="1"/>
        <end position="20"/>
    </location>
</feature>
<dbReference type="PANTHER" id="PTHR43642:SF1">
    <property type="entry name" value="HYBRID SIGNAL TRANSDUCTION HISTIDINE KINASE G"/>
    <property type="match status" value="1"/>
</dbReference>
<dbReference type="InterPro" id="IPR053159">
    <property type="entry name" value="Hybrid_Histidine_Kinase"/>
</dbReference>
<dbReference type="EMBL" id="REGR01000014">
    <property type="protein sequence ID" value="RXZ42484.1"/>
    <property type="molecule type" value="Genomic_DNA"/>
</dbReference>
<evidence type="ECO:0000256" key="1">
    <source>
        <dbReference type="ARBA" id="ARBA00004167"/>
    </source>
</evidence>
<evidence type="ECO:0000256" key="3">
    <source>
        <dbReference type="SAM" id="SignalP"/>
    </source>
</evidence>
<protein>
    <submittedName>
        <fullName evidence="5">Diguanylate cyclase</fullName>
    </submittedName>
</protein>
<dbReference type="SUPFAM" id="SSF52540">
    <property type="entry name" value="P-loop containing nucleoside triphosphate hydrolases"/>
    <property type="match status" value="1"/>
</dbReference>
<dbReference type="InterPro" id="IPR003018">
    <property type="entry name" value="GAF"/>
</dbReference>
<feature type="coiled-coil region" evidence="2">
    <location>
        <begin position="1286"/>
        <end position="1324"/>
    </location>
</feature>
<comment type="subcellular location">
    <subcellularLocation>
        <location evidence="1">Membrane</location>
        <topology evidence="1">Single-pass membrane protein</topology>
    </subcellularLocation>
</comment>
<feature type="domain" description="GGDEF" evidence="4">
    <location>
        <begin position="1497"/>
        <end position="1632"/>
    </location>
</feature>
<dbReference type="PROSITE" id="PS50887">
    <property type="entry name" value="GGDEF"/>
    <property type="match status" value="1"/>
</dbReference>
<accession>A0ABY0F9Z3</accession>
<dbReference type="InterPro" id="IPR000160">
    <property type="entry name" value="GGDEF_dom"/>
</dbReference>
<dbReference type="InterPro" id="IPR041664">
    <property type="entry name" value="AAA_16"/>
</dbReference>
<dbReference type="Gene3D" id="1.10.510.10">
    <property type="entry name" value="Transferase(Phosphotransferase) domain 1"/>
    <property type="match status" value="1"/>
</dbReference>
<comment type="caution">
    <text evidence="5">The sequence shown here is derived from an EMBL/GenBank/DDBJ whole genome shotgun (WGS) entry which is preliminary data.</text>
</comment>
<dbReference type="SMART" id="SM00065">
    <property type="entry name" value="GAF"/>
    <property type="match status" value="1"/>
</dbReference>
<dbReference type="SMART" id="SM00267">
    <property type="entry name" value="GGDEF"/>
    <property type="match status" value="1"/>
</dbReference>
<evidence type="ECO:0000256" key="2">
    <source>
        <dbReference type="SAM" id="Coils"/>
    </source>
</evidence>
<evidence type="ECO:0000259" key="4">
    <source>
        <dbReference type="PROSITE" id="PS50887"/>
    </source>
</evidence>
<dbReference type="Gene3D" id="3.30.450.40">
    <property type="match status" value="1"/>
</dbReference>
<dbReference type="Proteomes" id="UP000290682">
    <property type="component" value="Unassembled WGS sequence"/>
</dbReference>
<proteinExistence type="predicted"/>
<dbReference type="InterPro" id="IPR029016">
    <property type="entry name" value="GAF-like_dom_sf"/>
</dbReference>
<dbReference type="InterPro" id="IPR011009">
    <property type="entry name" value="Kinase-like_dom_sf"/>
</dbReference>
<keyword evidence="3" id="KW-0732">Signal</keyword>
<dbReference type="CDD" id="cd01949">
    <property type="entry name" value="GGDEF"/>
    <property type="match status" value="1"/>
</dbReference>
<dbReference type="InterPro" id="IPR043128">
    <property type="entry name" value="Rev_trsase/Diguanyl_cyclase"/>
</dbReference>
<organism evidence="5 6">
    <name type="scientific">Crenobacter cavernae</name>
    <dbReference type="NCBI Taxonomy" id="2290923"/>
    <lineage>
        <taxon>Bacteria</taxon>
        <taxon>Pseudomonadati</taxon>
        <taxon>Pseudomonadota</taxon>
        <taxon>Betaproteobacteria</taxon>
        <taxon>Neisseriales</taxon>
        <taxon>Neisseriaceae</taxon>
        <taxon>Crenobacter</taxon>
    </lineage>
</organism>
<dbReference type="Pfam" id="PF01590">
    <property type="entry name" value="GAF"/>
    <property type="match status" value="1"/>
</dbReference>
<sequence length="1634" mass="174486">MTAPDALALALALLARLAQSFPNGADALCADNLWLDASGMPHVEAGTRLPLDYLPPEQHGVAGAADARADLYALGVLLCRLLGGPALDALGRLEARFSDSPELPANVPEGLRFICETLVARSPERRYQTAAGLRHDLETALGFLAADGTVPLFPLKSRDWPARIVLAGGVWARDALLAELEDFARPALAERLRLLEIAGPAGVGKSALVEALLARLPARVARVRLVPGCPVRPFPVLAEAARSLIRRSMSLPGARLAELGQRLDAALGDAAEALSRVLPELAALIGTRAAAPELPPVEARNRLEWLFERFFLAFATRSEPLVLLVDGLQWADAASLKVLAGLVRADTANHLLLVGVYRDDAFPATHPWLAVRAAAERRGLACRRSRLGGLPADAVTSWLAESLGGQAGDLPDAAACLVARTGGNPLFIQRLLAASLADGSLVRDADTGVFSLDRNRMAPEAASLDECILGGIDSLAEPAGTLLSQAAAIGFEFELASLAALLPQEPPDRLAVRLAALAEQGFVTAVPGEARAWAFCDARVHEVARGRLDEAGLAAANARLADAAVVASPFMVADRLCRATLARNNAEAARRARLFAVAAEAAQRMAAFDTALYYAEAGLRCLQDGPGPEAGKLRRLALVAASVAAPRERVEALAEASLAAAKDAADDVEIQLARLTAAVVHDDLRSAIDIGRAALARFGEVLPEGVSLPDLVERRMALLKALRARSPDAVLSAAPASRGDAACLRLIHGLLGPAYFVEPALAAWLFLVGAERSLRRGPAPESGLFLVGAAMALIPEGENRLAQSLGDAGRRLAERDAPDWLRARVATLDGIFLAPWRAPLPAAVPALKAAQATSLSNGDPEYAAYAAHVAGLYAFHSARELEALDAELVQVSDLCRRLGQRRTLWLNQALRQHVRNLWGKSADACGLQGDGFDAGAFLPREPSAAAQALAFNVHHYQAQACAMAGRFGDALAHSRAAAPYLGAVAGSYLGKVYAFYHALILLALQHGRPVDLDARRAVARCWRRLRRAARLSPVSFAAMQWLIAAEVARLNGRSERVHHFRLYFRALRLARDSQQWPLEALAWQRTAEAFEAAGHFPLAEACEREAYRGYSRWGALGVCRALHARQPGWDVPQEAAFDIAALVDASRQLARETQPEAVLAALARLARQHAGATRVVVYLPDGEGWARGAHSGEGKGNALPAGLLKLALEGREEGSLHESSAAWGATPVEERPAAALLLPIAGRGNAHGVLYLEHADGRQAFPAAQRGVARVLAAEAAASLDSARLYGELSRAYATLERVNQELEDKVEARTAELKQALQALEAGSRELATLSRLIRDWQLCKDEAAIFEALERTLPALLPGSAGAVFDTETDTLFAKWGEPARFAALVDCACCGAPDKRCPLAERGEGEGGRCCELAAQGERFGKLVAVFGNGEQAARGQALFDSVIEPLTLSLANLRLRQRLSDMALRDALTGLYNRHYLENWLPAELARCERLGRPLTLMVLDIDRFKRFNDRYGHPAGDAVLREVGRYLVGALRAYDMACRLGGEEFVLVFPEMGADVARERAEQIRRGVKKLTVVESGGAVLGGITASLGVAVYPDEAADLRSLLAEADRAAYRAKAEGRDRVCGSLLPD</sequence>
<dbReference type="SUPFAM" id="SSF55073">
    <property type="entry name" value="Nucleotide cyclase"/>
    <property type="match status" value="1"/>
</dbReference>
<dbReference type="Pfam" id="PF00990">
    <property type="entry name" value="GGDEF"/>
    <property type="match status" value="1"/>
</dbReference>
<dbReference type="SUPFAM" id="SSF56112">
    <property type="entry name" value="Protein kinase-like (PK-like)"/>
    <property type="match status" value="1"/>
</dbReference>
<reference evidence="5 6" key="1">
    <citation type="submission" date="2018-10" db="EMBL/GenBank/DDBJ databases">
        <title>Draft genome of Fastidiocella sp. strain 375T, a bacterium isolated from a karstic cave dripping water.</title>
        <authorList>
            <person name="Coelho C."/>
            <person name="Verissimo A."/>
            <person name="Tiago I."/>
        </authorList>
    </citation>
    <scope>NUCLEOTIDE SEQUENCE [LARGE SCALE GENOMIC DNA]</scope>
    <source>
        <strain evidence="5 6">CAVE-375</strain>
    </source>
</reference>
<dbReference type="Gene3D" id="3.30.70.270">
    <property type="match status" value="1"/>
</dbReference>